<protein>
    <submittedName>
        <fullName evidence="2">Transcriptional regulator</fullName>
    </submittedName>
</protein>
<proteinExistence type="predicted"/>
<dbReference type="InterPro" id="IPR043917">
    <property type="entry name" value="DUF5753"/>
</dbReference>
<feature type="domain" description="HTH cro/C1-type" evidence="1">
    <location>
        <begin position="20"/>
        <end position="73"/>
    </location>
</feature>
<comment type="caution">
    <text evidence="2">The sequence shown here is derived from an EMBL/GenBank/DDBJ whole genome shotgun (WGS) entry which is preliminary data.</text>
</comment>
<dbReference type="SUPFAM" id="SSF47413">
    <property type="entry name" value="lambda repressor-like DNA-binding domains"/>
    <property type="match status" value="1"/>
</dbReference>
<evidence type="ECO:0000313" key="2">
    <source>
        <dbReference type="EMBL" id="GII95485.1"/>
    </source>
</evidence>
<dbReference type="Pfam" id="PF19054">
    <property type="entry name" value="DUF5753"/>
    <property type="match status" value="1"/>
</dbReference>
<sequence length="288" mass="32798">MVDYRQAGPTVLRMLVGAQLRRLREAMSVTREEAGETIRASTSKISRLELGRTGFKLRDVEDLLTRYGVHDEAERAPLLSLAEQANAPAWWHYYADVVPQWFEPFLGLEQAACVIRTYEVQFVPGLLQTEDYARAVIRAGRGGVTPEEAERRVDLRMRRQRLLRKTPAPKLWAVVDETALRRPIGGVATMKAQLKHIIEIAELKHVTVQLMPFSSGNHAGSAGPSTILRFPENELPDIVYLEQLTGALYLDKPADTQRYWHVMNRLGVEAEQPRETIQHLHRILRDFS</sequence>
<dbReference type="GO" id="GO:0003677">
    <property type="term" value="F:DNA binding"/>
    <property type="evidence" value="ECO:0007669"/>
    <property type="project" value="InterPro"/>
</dbReference>
<dbReference type="InterPro" id="IPR001387">
    <property type="entry name" value="Cro/C1-type_HTH"/>
</dbReference>
<gene>
    <name evidence="2" type="ORF">Ssi02_57160</name>
</gene>
<evidence type="ECO:0000313" key="3">
    <source>
        <dbReference type="Proteomes" id="UP000606172"/>
    </source>
</evidence>
<accession>A0A919RKF7</accession>
<reference evidence="2" key="1">
    <citation type="submission" date="2021-01" db="EMBL/GenBank/DDBJ databases">
        <title>Whole genome shotgun sequence of Sinosporangium siamense NBRC 109515.</title>
        <authorList>
            <person name="Komaki H."/>
            <person name="Tamura T."/>
        </authorList>
    </citation>
    <scope>NUCLEOTIDE SEQUENCE</scope>
    <source>
        <strain evidence="2">NBRC 109515</strain>
    </source>
</reference>
<dbReference type="SMART" id="SM00530">
    <property type="entry name" value="HTH_XRE"/>
    <property type="match status" value="1"/>
</dbReference>
<dbReference type="Gene3D" id="1.10.260.40">
    <property type="entry name" value="lambda repressor-like DNA-binding domains"/>
    <property type="match status" value="1"/>
</dbReference>
<evidence type="ECO:0000259" key="1">
    <source>
        <dbReference type="PROSITE" id="PS50943"/>
    </source>
</evidence>
<dbReference type="Proteomes" id="UP000606172">
    <property type="component" value="Unassembled WGS sequence"/>
</dbReference>
<dbReference type="AlphaFoldDB" id="A0A919RKF7"/>
<dbReference type="Pfam" id="PF13560">
    <property type="entry name" value="HTH_31"/>
    <property type="match status" value="1"/>
</dbReference>
<dbReference type="CDD" id="cd00093">
    <property type="entry name" value="HTH_XRE"/>
    <property type="match status" value="1"/>
</dbReference>
<name>A0A919RKF7_9ACTN</name>
<organism evidence="2 3">
    <name type="scientific">Sinosporangium siamense</name>
    <dbReference type="NCBI Taxonomy" id="1367973"/>
    <lineage>
        <taxon>Bacteria</taxon>
        <taxon>Bacillati</taxon>
        <taxon>Actinomycetota</taxon>
        <taxon>Actinomycetes</taxon>
        <taxon>Streptosporangiales</taxon>
        <taxon>Streptosporangiaceae</taxon>
        <taxon>Sinosporangium</taxon>
    </lineage>
</organism>
<dbReference type="EMBL" id="BOOW01000036">
    <property type="protein sequence ID" value="GII95485.1"/>
    <property type="molecule type" value="Genomic_DNA"/>
</dbReference>
<dbReference type="InterPro" id="IPR010982">
    <property type="entry name" value="Lambda_DNA-bd_dom_sf"/>
</dbReference>
<dbReference type="PROSITE" id="PS50943">
    <property type="entry name" value="HTH_CROC1"/>
    <property type="match status" value="1"/>
</dbReference>
<keyword evidence="3" id="KW-1185">Reference proteome</keyword>